<dbReference type="Proteomes" id="UP000659388">
    <property type="component" value="Unassembled WGS sequence"/>
</dbReference>
<proteinExistence type="predicted"/>
<evidence type="ECO:0008006" key="5">
    <source>
        <dbReference type="Google" id="ProtNLM"/>
    </source>
</evidence>
<evidence type="ECO:0000313" key="3">
    <source>
        <dbReference type="EMBL" id="MBL3656925.1"/>
    </source>
</evidence>
<dbReference type="RefSeq" id="WP_202244722.1">
    <property type="nucleotide sequence ID" value="NZ_JAESIY010000006.1"/>
</dbReference>
<comment type="caution">
    <text evidence="3">The sequence shown here is derived from an EMBL/GenBank/DDBJ whole genome shotgun (WGS) entry which is preliminary data.</text>
</comment>
<accession>A0A937F9T4</accession>
<keyword evidence="4" id="KW-1185">Reference proteome</keyword>
<evidence type="ECO:0000313" key="4">
    <source>
        <dbReference type="Proteomes" id="UP000659388"/>
    </source>
</evidence>
<dbReference type="EMBL" id="JAESIY010000006">
    <property type="protein sequence ID" value="MBL3656925.1"/>
    <property type="molecule type" value="Genomic_DNA"/>
</dbReference>
<organism evidence="3 4">
    <name type="scientific">Fulvivirga sediminis</name>
    <dbReference type="NCBI Taxonomy" id="2803949"/>
    <lineage>
        <taxon>Bacteria</taxon>
        <taxon>Pseudomonadati</taxon>
        <taxon>Bacteroidota</taxon>
        <taxon>Cytophagia</taxon>
        <taxon>Cytophagales</taxon>
        <taxon>Fulvivirgaceae</taxon>
        <taxon>Fulvivirga</taxon>
    </lineage>
</organism>
<evidence type="ECO:0000256" key="1">
    <source>
        <dbReference type="SAM" id="MobiDB-lite"/>
    </source>
</evidence>
<feature type="region of interest" description="Disordered" evidence="1">
    <location>
        <begin position="30"/>
        <end position="51"/>
    </location>
</feature>
<sequence>MKILRILSLVAMLAGMFFMNACSDPYDEINKNKLSTDPATSDGRGIDDRDD</sequence>
<feature type="signal peptide" evidence="2">
    <location>
        <begin position="1"/>
        <end position="23"/>
    </location>
</feature>
<evidence type="ECO:0000256" key="2">
    <source>
        <dbReference type="SAM" id="SignalP"/>
    </source>
</evidence>
<keyword evidence="2" id="KW-0732">Signal</keyword>
<protein>
    <recommendedName>
        <fullName evidence="5">Lipoprotein</fullName>
    </recommendedName>
</protein>
<dbReference type="AlphaFoldDB" id="A0A937F9T4"/>
<reference evidence="3" key="1">
    <citation type="submission" date="2021-01" db="EMBL/GenBank/DDBJ databases">
        <title>Fulvivirga kasyanovii gen. nov., sp nov., a novel member of the phylum Bacteroidetes isolated from seawater in a mussel farm.</title>
        <authorList>
            <person name="Zhao L.-H."/>
            <person name="Wang Z.-J."/>
        </authorList>
    </citation>
    <scope>NUCLEOTIDE SEQUENCE</scope>
    <source>
        <strain evidence="3">2943</strain>
    </source>
</reference>
<gene>
    <name evidence="3" type="ORF">JL102_12330</name>
</gene>
<name>A0A937F9T4_9BACT</name>
<feature type="chain" id="PRO_5036704229" description="Lipoprotein" evidence="2">
    <location>
        <begin position="24"/>
        <end position="51"/>
    </location>
</feature>